<feature type="non-terminal residue" evidence="1">
    <location>
        <position position="86"/>
    </location>
</feature>
<proteinExistence type="predicted"/>
<reference evidence="1" key="1">
    <citation type="submission" date="2006-05" db="EMBL/GenBank/DDBJ databases">
        <title>Simultaneous high-throughput recombinational cloning of open reading frames in closed and open configurations.</title>
        <authorList>
            <person name="Underwood B.A."/>
            <person name="Vanderhaeghen R."/>
            <person name="Whitford R."/>
            <person name="Town C.D."/>
            <person name="Hilson P."/>
        </authorList>
    </citation>
    <scope>NUCLEOTIDE SEQUENCE</scope>
</reference>
<evidence type="ECO:0000313" key="1">
    <source>
        <dbReference type="EMBL" id="ABK28040.1"/>
    </source>
</evidence>
<dbReference type="EMBL" id="DQ652682">
    <property type="protein sequence ID" value="ABK28040.1"/>
    <property type="molecule type" value="Genomic_DNA"/>
</dbReference>
<name>A0MDR6_ARATH</name>
<organism evidence="1">
    <name type="scientific">Arabidopsis thaliana</name>
    <name type="common">Mouse-ear cress</name>
    <dbReference type="NCBI Taxonomy" id="3702"/>
    <lineage>
        <taxon>Eukaryota</taxon>
        <taxon>Viridiplantae</taxon>
        <taxon>Streptophyta</taxon>
        <taxon>Embryophyta</taxon>
        <taxon>Tracheophyta</taxon>
        <taxon>Spermatophyta</taxon>
        <taxon>Magnoliopsida</taxon>
        <taxon>eudicotyledons</taxon>
        <taxon>Gunneridae</taxon>
        <taxon>Pentapetalae</taxon>
        <taxon>rosids</taxon>
        <taxon>malvids</taxon>
        <taxon>Brassicales</taxon>
        <taxon>Brassicaceae</taxon>
        <taxon>Camelineae</taxon>
        <taxon>Arabidopsis</taxon>
    </lineage>
</organism>
<sequence>MKLVLLCLCLYVKRRLISHKHGRSSHFGSKMTCDTSGFCHSFINSHVFSFVNSIRSFIYQVSRVYQDWLLFKADLNPKNRVFSRFG</sequence>
<dbReference type="AlphaFoldDB" id="A0MDR6"/>
<protein>
    <submittedName>
        <fullName evidence="1">Uncharacterized protein</fullName>
    </submittedName>
</protein>
<accession>A0MDR6</accession>